<evidence type="ECO:0000313" key="3">
    <source>
        <dbReference type="Proteomes" id="UP000800094"/>
    </source>
</evidence>
<dbReference type="GO" id="GO:0016887">
    <property type="term" value="F:ATP hydrolysis activity"/>
    <property type="evidence" value="ECO:0007669"/>
    <property type="project" value="InterPro"/>
</dbReference>
<dbReference type="RefSeq" id="XP_033688214.1">
    <property type="nucleotide sequence ID" value="XM_033834705.1"/>
</dbReference>
<reference evidence="2" key="1">
    <citation type="journal article" date="2020" name="Stud. Mycol.">
        <title>101 Dothideomycetes genomes: a test case for predicting lifestyles and emergence of pathogens.</title>
        <authorList>
            <person name="Haridas S."/>
            <person name="Albert R."/>
            <person name="Binder M."/>
            <person name="Bloem J."/>
            <person name="Labutti K."/>
            <person name="Salamov A."/>
            <person name="Andreopoulos B."/>
            <person name="Baker S."/>
            <person name="Barry K."/>
            <person name="Bills G."/>
            <person name="Bluhm B."/>
            <person name="Cannon C."/>
            <person name="Castanera R."/>
            <person name="Culley D."/>
            <person name="Daum C."/>
            <person name="Ezra D."/>
            <person name="Gonzalez J."/>
            <person name="Henrissat B."/>
            <person name="Kuo A."/>
            <person name="Liang C."/>
            <person name="Lipzen A."/>
            <person name="Lutzoni F."/>
            <person name="Magnuson J."/>
            <person name="Mondo S."/>
            <person name="Nolan M."/>
            <person name="Ohm R."/>
            <person name="Pangilinan J."/>
            <person name="Park H.-J."/>
            <person name="Ramirez L."/>
            <person name="Alfaro M."/>
            <person name="Sun H."/>
            <person name="Tritt A."/>
            <person name="Yoshinaga Y."/>
            <person name="Zwiers L.-H."/>
            <person name="Turgeon B."/>
            <person name="Goodwin S."/>
            <person name="Spatafora J."/>
            <person name="Crous P."/>
            <person name="Grigoriev I."/>
        </authorList>
    </citation>
    <scope>NUCLEOTIDE SEQUENCE</scope>
    <source>
        <strain evidence="2">CBS 122368</strain>
    </source>
</reference>
<dbReference type="PANTHER" id="PTHR46411:SF4">
    <property type="entry name" value="AAA+ ATPASE DOMAIN-CONTAINING PROTEIN"/>
    <property type="match status" value="1"/>
</dbReference>
<dbReference type="InterPro" id="IPR003959">
    <property type="entry name" value="ATPase_AAA_core"/>
</dbReference>
<keyword evidence="2" id="KW-0378">Hydrolase</keyword>
<dbReference type="AlphaFoldDB" id="A0A6A6IUD8"/>
<dbReference type="Proteomes" id="UP000800094">
    <property type="component" value="Unassembled WGS sequence"/>
</dbReference>
<gene>
    <name evidence="2" type="ORF">BU26DRAFT_588050</name>
</gene>
<sequence>MVTRRLSSNLRSGQFVFPFEDLYYHKEDLSTYRTQVGGPKQHHSREYNETCDRHIQILLDYLYNQPAIQLGKAETAWSQSLPMTAFRSLWILLKPGSDVYVRERGRLNAYVVERVEGIVRTTTSPPRPYLVKLWNLDFNGKCLSRSVKTVSIPVFDGEREVTSLPVFPTRFHRDKANERPHREVLIERGKTFVKVITQPSYQEYTGPSSFSRARTYSQARVMVDHTDRPWEKDVAADQPNRHMPNIDSGEELGLDVRVPKTLAFEDYDDISLDSVDSLTEHQYFLCFSHVYAYALQDRCWELVDVQGLKNPTIERTIINTLVIKPEKNKSMIKAICETYHRKEHREQLFFADPIKGKGEGLIILLHGPPGTGKTLTAESVAEFLQRPLLTITGSDLCDEPEQLERNLIRFLRNATKWNAIVLLDEADVYLERRSANDLRRNSIVSIFLRALDYFQGILFLTTNRVGTFDEAFMSRIHIQVGFEPLDDESRKQIWTNSFQKLAENHLRGGREILYTWPAKEFVMESEKVRWLQWNGREIRNAFQTAVTLACYEAKQEGDSIPKVTENHFSQVVDMSTNFKRYMRSAHQNADYSDLAYWDRLRDDRFRLAQMKGAD</sequence>
<feature type="domain" description="AAA+ ATPase" evidence="1">
    <location>
        <begin position="359"/>
        <end position="484"/>
    </location>
</feature>
<dbReference type="CDD" id="cd19481">
    <property type="entry name" value="RecA-like_protease"/>
    <property type="match status" value="1"/>
</dbReference>
<dbReference type="Gene3D" id="3.40.50.300">
    <property type="entry name" value="P-loop containing nucleotide triphosphate hydrolases"/>
    <property type="match status" value="1"/>
</dbReference>
<dbReference type="Pfam" id="PF00004">
    <property type="entry name" value="AAA"/>
    <property type="match status" value="1"/>
</dbReference>
<dbReference type="OrthoDB" id="10042665at2759"/>
<dbReference type="EMBL" id="ML987191">
    <property type="protein sequence ID" value="KAF2253210.1"/>
    <property type="molecule type" value="Genomic_DNA"/>
</dbReference>
<evidence type="ECO:0000259" key="1">
    <source>
        <dbReference type="SMART" id="SM00382"/>
    </source>
</evidence>
<dbReference type="InterPro" id="IPR027417">
    <property type="entry name" value="P-loop_NTPase"/>
</dbReference>
<keyword evidence="3" id="KW-1185">Reference proteome</keyword>
<protein>
    <submittedName>
        <fullName evidence="2">P-loop containing nucleoside triphosphate hydrolase protein</fullName>
    </submittedName>
</protein>
<dbReference type="InterPro" id="IPR003593">
    <property type="entry name" value="AAA+_ATPase"/>
</dbReference>
<dbReference type="GeneID" id="54588035"/>
<dbReference type="Pfam" id="PF23232">
    <property type="entry name" value="AAA_lid_13"/>
    <property type="match status" value="1"/>
</dbReference>
<organism evidence="2 3">
    <name type="scientific">Trematosphaeria pertusa</name>
    <dbReference type="NCBI Taxonomy" id="390896"/>
    <lineage>
        <taxon>Eukaryota</taxon>
        <taxon>Fungi</taxon>
        <taxon>Dikarya</taxon>
        <taxon>Ascomycota</taxon>
        <taxon>Pezizomycotina</taxon>
        <taxon>Dothideomycetes</taxon>
        <taxon>Pleosporomycetidae</taxon>
        <taxon>Pleosporales</taxon>
        <taxon>Massarineae</taxon>
        <taxon>Trematosphaeriaceae</taxon>
        <taxon>Trematosphaeria</taxon>
    </lineage>
</organism>
<accession>A0A6A6IUD8</accession>
<dbReference type="Pfam" id="PF22942">
    <property type="entry name" value="DUF7025"/>
    <property type="match status" value="1"/>
</dbReference>
<proteinExistence type="predicted"/>
<dbReference type="InterPro" id="IPR056599">
    <property type="entry name" value="AAA_lid_fung"/>
</dbReference>
<dbReference type="PANTHER" id="PTHR46411">
    <property type="entry name" value="FAMILY ATPASE, PUTATIVE-RELATED"/>
    <property type="match status" value="1"/>
</dbReference>
<evidence type="ECO:0000313" key="2">
    <source>
        <dbReference type="EMBL" id="KAF2253210.1"/>
    </source>
</evidence>
<dbReference type="InterPro" id="IPR054289">
    <property type="entry name" value="DUF7025"/>
</dbReference>
<dbReference type="SMART" id="SM00382">
    <property type="entry name" value="AAA"/>
    <property type="match status" value="1"/>
</dbReference>
<dbReference type="SUPFAM" id="SSF52540">
    <property type="entry name" value="P-loop containing nucleoside triphosphate hydrolases"/>
    <property type="match status" value="1"/>
</dbReference>
<name>A0A6A6IUD8_9PLEO</name>
<dbReference type="GO" id="GO:0005524">
    <property type="term" value="F:ATP binding"/>
    <property type="evidence" value="ECO:0007669"/>
    <property type="project" value="InterPro"/>
</dbReference>